<sequence length="47" mass="5322">MSEIIHKLLYVLLISVLCVNSSINAISVLYLYLMLLFVLSLTTMQFG</sequence>
<accession>A0A0A9FFU3</accession>
<protein>
    <submittedName>
        <fullName evidence="2">Uncharacterized protein</fullName>
    </submittedName>
</protein>
<keyword evidence="1" id="KW-1133">Transmembrane helix</keyword>
<feature type="transmembrane region" description="Helical" evidence="1">
    <location>
        <begin position="7"/>
        <end position="23"/>
    </location>
</feature>
<keyword evidence="1" id="KW-0472">Membrane</keyword>
<reference evidence="2" key="1">
    <citation type="submission" date="2014-09" db="EMBL/GenBank/DDBJ databases">
        <authorList>
            <person name="Magalhaes I.L.F."/>
            <person name="Oliveira U."/>
            <person name="Santos F.R."/>
            <person name="Vidigal T.H.D.A."/>
            <person name="Brescovit A.D."/>
            <person name="Santos A.J."/>
        </authorList>
    </citation>
    <scope>NUCLEOTIDE SEQUENCE</scope>
    <source>
        <tissue evidence="2">Shoot tissue taken approximately 20 cm above the soil surface</tissue>
    </source>
</reference>
<evidence type="ECO:0000313" key="2">
    <source>
        <dbReference type="EMBL" id="JAE07093.1"/>
    </source>
</evidence>
<dbReference type="AlphaFoldDB" id="A0A0A9FFU3"/>
<dbReference type="EMBL" id="GBRH01190803">
    <property type="protein sequence ID" value="JAE07093.1"/>
    <property type="molecule type" value="Transcribed_RNA"/>
</dbReference>
<keyword evidence="1" id="KW-0812">Transmembrane</keyword>
<organism evidence="2">
    <name type="scientific">Arundo donax</name>
    <name type="common">Giant reed</name>
    <name type="synonym">Donax arundinaceus</name>
    <dbReference type="NCBI Taxonomy" id="35708"/>
    <lineage>
        <taxon>Eukaryota</taxon>
        <taxon>Viridiplantae</taxon>
        <taxon>Streptophyta</taxon>
        <taxon>Embryophyta</taxon>
        <taxon>Tracheophyta</taxon>
        <taxon>Spermatophyta</taxon>
        <taxon>Magnoliopsida</taxon>
        <taxon>Liliopsida</taxon>
        <taxon>Poales</taxon>
        <taxon>Poaceae</taxon>
        <taxon>PACMAD clade</taxon>
        <taxon>Arundinoideae</taxon>
        <taxon>Arundineae</taxon>
        <taxon>Arundo</taxon>
    </lineage>
</organism>
<reference evidence="2" key="2">
    <citation type="journal article" date="2015" name="Data Brief">
        <title>Shoot transcriptome of the giant reed, Arundo donax.</title>
        <authorList>
            <person name="Barrero R.A."/>
            <person name="Guerrero F.D."/>
            <person name="Moolhuijzen P."/>
            <person name="Goolsby J.A."/>
            <person name="Tidwell J."/>
            <person name="Bellgard S.E."/>
            <person name="Bellgard M.I."/>
        </authorList>
    </citation>
    <scope>NUCLEOTIDE SEQUENCE</scope>
    <source>
        <tissue evidence="2">Shoot tissue taken approximately 20 cm above the soil surface</tissue>
    </source>
</reference>
<proteinExistence type="predicted"/>
<evidence type="ECO:0000256" key="1">
    <source>
        <dbReference type="SAM" id="Phobius"/>
    </source>
</evidence>
<name>A0A0A9FFU3_ARUDO</name>